<organism evidence="2 3">
    <name type="scientific">Flavobacterium aquaticum</name>
    <dbReference type="NCBI Taxonomy" id="1236486"/>
    <lineage>
        <taxon>Bacteria</taxon>
        <taxon>Pseudomonadati</taxon>
        <taxon>Bacteroidota</taxon>
        <taxon>Flavobacteriia</taxon>
        <taxon>Flavobacteriales</taxon>
        <taxon>Flavobacteriaceae</taxon>
        <taxon>Flavobacterium</taxon>
    </lineage>
</organism>
<evidence type="ECO:0008006" key="4">
    <source>
        <dbReference type="Google" id="ProtNLM"/>
    </source>
</evidence>
<reference evidence="2 3" key="1">
    <citation type="submission" date="2018-06" db="EMBL/GenBank/DDBJ databases">
        <title>Genomic Encyclopedia of Type Strains, Phase III (KMG-III): the genomes of soil and plant-associated and newly described type strains.</title>
        <authorList>
            <person name="Whitman W."/>
        </authorList>
    </citation>
    <scope>NUCLEOTIDE SEQUENCE [LARGE SCALE GENOMIC DNA]</scope>
    <source>
        <strain evidence="2 3">CGMCC 1.12398</strain>
    </source>
</reference>
<dbReference type="RefSeq" id="WP_111567853.1">
    <property type="nucleotide sequence ID" value="NZ_QLMI01000011.1"/>
</dbReference>
<evidence type="ECO:0000256" key="1">
    <source>
        <dbReference type="SAM" id="Phobius"/>
    </source>
</evidence>
<dbReference type="EMBL" id="QLMI01000011">
    <property type="protein sequence ID" value="RAK19380.1"/>
    <property type="molecule type" value="Genomic_DNA"/>
</dbReference>
<keyword evidence="1" id="KW-1133">Transmembrane helix</keyword>
<keyword evidence="1" id="KW-0812">Transmembrane</keyword>
<accession>A0A327YEC8</accession>
<proteinExistence type="predicted"/>
<keyword evidence="1" id="KW-0472">Membrane</keyword>
<evidence type="ECO:0000313" key="3">
    <source>
        <dbReference type="Proteomes" id="UP000249620"/>
    </source>
</evidence>
<dbReference type="OrthoDB" id="1377098at2"/>
<protein>
    <recommendedName>
        <fullName evidence="4">DUF3592 domain-containing protein</fullName>
    </recommendedName>
</protein>
<evidence type="ECO:0000313" key="2">
    <source>
        <dbReference type="EMBL" id="RAK19380.1"/>
    </source>
</evidence>
<feature type="transmembrane region" description="Helical" evidence="1">
    <location>
        <begin position="7"/>
        <end position="28"/>
    </location>
</feature>
<keyword evidence="3" id="KW-1185">Reference proteome</keyword>
<gene>
    <name evidence="2" type="ORF">B0I03_11114</name>
</gene>
<name>A0A327YEC8_9FLAO</name>
<comment type="caution">
    <text evidence="2">The sequence shown here is derived from an EMBL/GenBank/DDBJ whole genome shotgun (WGS) entry which is preliminary data.</text>
</comment>
<dbReference type="Proteomes" id="UP000249620">
    <property type="component" value="Unassembled WGS sequence"/>
</dbReference>
<sequence length="126" mass="14514">MRNNNKLAYFIIAICTIWVLFSISKSYINDIKLNNYGIETIGRVIKFKGISKTKGFEYIYNVEGKLKKSESLIGLEENIKLGDFYKVVYLPSNTNIKKIYSDEKIKDTVAILKAGFSREDIENMPK</sequence>
<dbReference type="AlphaFoldDB" id="A0A327YEC8"/>